<dbReference type="Proteomes" id="UP001140562">
    <property type="component" value="Unassembled WGS sequence"/>
</dbReference>
<proteinExistence type="predicted"/>
<protein>
    <submittedName>
        <fullName evidence="2">Uncharacterized protein</fullName>
    </submittedName>
</protein>
<reference evidence="2" key="1">
    <citation type="submission" date="2022-10" db="EMBL/GenBank/DDBJ databases">
        <title>Tapping the CABI collections for fungal endophytes: first genome assemblies for Collariella, Neodidymelliopsis, Ascochyta clinopodiicola, Didymella pomorum, Didymosphaeria variabile, Neocosmospora piperis and Neocucurbitaria cava.</title>
        <authorList>
            <person name="Hill R."/>
        </authorList>
    </citation>
    <scope>NUCLEOTIDE SEQUENCE</scope>
    <source>
        <strain evidence="2">IMI 360193</strain>
    </source>
</reference>
<organism evidence="2 3">
    <name type="scientific">Didymella glomerata</name>
    <dbReference type="NCBI Taxonomy" id="749621"/>
    <lineage>
        <taxon>Eukaryota</taxon>
        <taxon>Fungi</taxon>
        <taxon>Dikarya</taxon>
        <taxon>Ascomycota</taxon>
        <taxon>Pezizomycotina</taxon>
        <taxon>Dothideomycetes</taxon>
        <taxon>Pleosporomycetidae</taxon>
        <taxon>Pleosporales</taxon>
        <taxon>Pleosporineae</taxon>
        <taxon>Didymellaceae</taxon>
        <taxon>Didymella</taxon>
    </lineage>
</organism>
<feature type="compositionally biased region" description="Polar residues" evidence="1">
    <location>
        <begin position="21"/>
        <end position="30"/>
    </location>
</feature>
<evidence type="ECO:0000313" key="2">
    <source>
        <dbReference type="EMBL" id="KAJ4339225.1"/>
    </source>
</evidence>
<gene>
    <name evidence="2" type="ORF">N0V87_003399</name>
</gene>
<feature type="compositionally biased region" description="Basic and acidic residues" evidence="1">
    <location>
        <begin position="55"/>
        <end position="67"/>
    </location>
</feature>
<feature type="compositionally biased region" description="Basic residues" evidence="1">
    <location>
        <begin position="35"/>
        <end position="54"/>
    </location>
</feature>
<sequence>MNDFASLAPTQGPMAGVPVGAQQSPASQTVEAAKSRRTARKGSKGHYKLKTRRRGEKDPYPGERESDTPLQNVERIFHWVERGAATNTQRKVWWQNVRMNVDKAHADMVRKYPGSCTHLNRGCCRDGPCRQDLAPPQQQAFVLPVHMPRPPPQGPESFPTQRQGIQHPFFFSPRVFMPAQQHPSSAGHSTGYFQDTVLGIQPPFSQYEETFGSLPQASVGMPKHTDFFQGQDWEYQNPALQGLPVSMPVSQSPSGTGHDAEVLLVDPQHFETAVPSPGWTNPLALGMPEGFQSQSSSSLGSSPDTPAFWGNDWAAIQRRMSAYTDVTVPDLSEGLQDKPPESDAGMAGLNQGVQDVWFELSGVGTQFQIGAVGNLPADDSEMLDGLWDAAAFDEQMTQDALSLGLLAPADPFALL</sequence>
<accession>A0A9W9C1G6</accession>
<evidence type="ECO:0000313" key="3">
    <source>
        <dbReference type="Proteomes" id="UP001140562"/>
    </source>
</evidence>
<name>A0A9W9C1G6_9PLEO</name>
<dbReference type="AlphaFoldDB" id="A0A9W9C1G6"/>
<feature type="region of interest" description="Disordered" evidence="1">
    <location>
        <begin position="1"/>
        <end position="69"/>
    </location>
</feature>
<evidence type="ECO:0000256" key="1">
    <source>
        <dbReference type="SAM" id="MobiDB-lite"/>
    </source>
</evidence>
<dbReference type="OrthoDB" id="10393206at2759"/>
<keyword evidence="3" id="KW-1185">Reference proteome</keyword>
<dbReference type="EMBL" id="JAPEUV010000024">
    <property type="protein sequence ID" value="KAJ4339225.1"/>
    <property type="molecule type" value="Genomic_DNA"/>
</dbReference>
<comment type="caution">
    <text evidence="2">The sequence shown here is derived from an EMBL/GenBank/DDBJ whole genome shotgun (WGS) entry which is preliminary data.</text>
</comment>